<accession>A0A9I9CXH4</accession>
<protein>
    <recommendedName>
        <fullName evidence="4">Disease resistance N-terminal domain-containing protein</fullName>
    </recommendedName>
</protein>
<evidence type="ECO:0000259" key="4">
    <source>
        <dbReference type="Pfam" id="PF18052"/>
    </source>
</evidence>
<dbReference type="AlphaFoldDB" id="A0A9I9CXH4"/>
<evidence type="ECO:0000256" key="1">
    <source>
        <dbReference type="ARBA" id="ARBA00022737"/>
    </source>
</evidence>
<evidence type="ECO:0000256" key="3">
    <source>
        <dbReference type="ARBA" id="ARBA00022821"/>
    </source>
</evidence>
<dbReference type="GO" id="GO:0000166">
    <property type="term" value="F:nucleotide binding"/>
    <property type="evidence" value="ECO:0007669"/>
    <property type="project" value="UniProtKB-KW"/>
</dbReference>
<keyword evidence="3" id="KW-0611">Plant defense</keyword>
<proteinExistence type="predicted"/>
<evidence type="ECO:0000313" key="5">
    <source>
        <dbReference type="EnsemblPlants" id="MELO3C009792.2.1"/>
    </source>
</evidence>
<feature type="domain" description="Disease resistance N-terminal" evidence="4">
    <location>
        <begin position="27"/>
        <end position="67"/>
    </location>
</feature>
<dbReference type="Gene3D" id="1.20.5.4130">
    <property type="match status" value="1"/>
</dbReference>
<dbReference type="EnsemblPlants" id="MELO3C009792.2.1">
    <property type="protein sequence ID" value="MELO3C009792.2.1"/>
    <property type="gene ID" value="MELO3C009792.2"/>
</dbReference>
<evidence type="ECO:0000256" key="2">
    <source>
        <dbReference type="ARBA" id="ARBA00022741"/>
    </source>
</evidence>
<organism evidence="5">
    <name type="scientific">Cucumis melo</name>
    <name type="common">Muskmelon</name>
    <dbReference type="NCBI Taxonomy" id="3656"/>
    <lineage>
        <taxon>Eukaryota</taxon>
        <taxon>Viridiplantae</taxon>
        <taxon>Streptophyta</taxon>
        <taxon>Embryophyta</taxon>
        <taxon>Tracheophyta</taxon>
        <taxon>Spermatophyta</taxon>
        <taxon>Magnoliopsida</taxon>
        <taxon>eudicotyledons</taxon>
        <taxon>Gunneridae</taxon>
        <taxon>Pentapetalae</taxon>
        <taxon>rosids</taxon>
        <taxon>fabids</taxon>
        <taxon>Cucurbitales</taxon>
        <taxon>Cucurbitaceae</taxon>
        <taxon>Benincaseae</taxon>
        <taxon>Cucumis</taxon>
    </lineage>
</organism>
<sequence length="139" mass="16048">MAEFLWTFAVQEVLKKIVKFGAQQIGKKLHIDSGRLWVKELQDIAYEADDLLNELVYEDLRRTAEQTEVRDFISISPSKNPFLFRCEKAKKMKNTTQTLYKHYCEASALELVGDQSATETEVAPKQIRETTSNLDFEVV</sequence>
<dbReference type="Pfam" id="PF18052">
    <property type="entry name" value="Rx_N"/>
    <property type="match status" value="1"/>
</dbReference>
<keyword evidence="2" id="KW-0547">Nucleotide-binding</keyword>
<keyword evidence="1" id="KW-0677">Repeat</keyword>
<name>A0A9I9CXH4_CUCME</name>
<dbReference type="InterPro" id="IPR041118">
    <property type="entry name" value="Rx_N"/>
</dbReference>
<reference evidence="5" key="1">
    <citation type="submission" date="2023-03" db="UniProtKB">
        <authorList>
            <consortium name="EnsemblPlants"/>
        </authorList>
    </citation>
    <scope>IDENTIFICATION</scope>
</reference>
<dbReference type="GO" id="GO:0006952">
    <property type="term" value="P:defense response"/>
    <property type="evidence" value="ECO:0007669"/>
    <property type="project" value="UniProtKB-KW"/>
</dbReference>
<dbReference type="Gramene" id="MELO3C009792.2.1">
    <property type="protein sequence ID" value="MELO3C009792.2.1"/>
    <property type="gene ID" value="MELO3C009792.2"/>
</dbReference>